<dbReference type="EMBL" id="UXSR01005369">
    <property type="protein sequence ID" value="VDD81463.1"/>
    <property type="molecule type" value="Genomic_DNA"/>
</dbReference>
<name>A0A0R3UJ12_MESCO</name>
<accession>A0A0R3UJ12</accession>
<gene>
    <name evidence="1" type="ORF">MCOS_LOCUS7466</name>
</gene>
<reference evidence="1 2" key="1">
    <citation type="submission" date="2018-10" db="EMBL/GenBank/DDBJ databases">
        <authorList>
            <consortium name="Pathogen Informatics"/>
        </authorList>
    </citation>
    <scope>NUCLEOTIDE SEQUENCE [LARGE SCALE GENOMIC DNA]</scope>
</reference>
<keyword evidence="2" id="KW-1185">Reference proteome</keyword>
<dbReference type="AlphaFoldDB" id="A0A0R3UJ12"/>
<dbReference type="WBParaSite" id="MCU_003912-RA">
    <property type="protein sequence ID" value="MCU_003912-RA"/>
    <property type="gene ID" value="MCU_003912"/>
</dbReference>
<sequence>MAPGSYACPAAHLPQTREVGIIGVTVAIARFQSKEIMTLLPDWPKHWKHWLSEFNETAVNREQTFVRTFFWNCLTGKEDAWVRRHGNSKLQLLCSESELIGLESVVAKSKSDHSRLHLLLLPPAQQDVTFCTIPLPTCACPITALQLSSSSSSVFDSQALNVGTEGESTLEAMTSCV</sequence>
<organism evidence="1 2">
    <name type="scientific">Mesocestoides corti</name>
    <name type="common">Flatworm</name>
    <dbReference type="NCBI Taxonomy" id="53468"/>
    <lineage>
        <taxon>Eukaryota</taxon>
        <taxon>Metazoa</taxon>
        <taxon>Spiralia</taxon>
        <taxon>Lophotrochozoa</taxon>
        <taxon>Platyhelminthes</taxon>
        <taxon>Cestoda</taxon>
        <taxon>Eucestoda</taxon>
        <taxon>Cyclophyllidea</taxon>
        <taxon>Mesocestoididae</taxon>
        <taxon>Mesocestoides</taxon>
    </lineage>
</organism>
<protein>
    <submittedName>
        <fullName evidence="3">Retrotransposon protein, putative, unclassified</fullName>
    </submittedName>
</protein>
<dbReference type="Proteomes" id="UP000267029">
    <property type="component" value="Unassembled WGS sequence"/>
</dbReference>
<evidence type="ECO:0000313" key="2">
    <source>
        <dbReference type="Proteomes" id="UP000267029"/>
    </source>
</evidence>
<reference evidence="3" key="2">
    <citation type="submission" date="2019-11" db="UniProtKB">
        <authorList>
            <consortium name="WormBaseParasite"/>
        </authorList>
    </citation>
    <scope>IDENTIFICATION</scope>
</reference>
<evidence type="ECO:0000313" key="3">
    <source>
        <dbReference type="WBParaSite" id="MCU_003912-RA"/>
    </source>
</evidence>
<evidence type="ECO:0000313" key="1">
    <source>
        <dbReference type="EMBL" id="VDD81463.1"/>
    </source>
</evidence>
<proteinExistence type="predicted"/>